<dbReference type="RefSeq" id="WP_141612183.1">
    <property type="nucleotide sequence ID" value="NZ_VIGC02000039.1"/>
</dbReference>
<accession>A0A540V9S1</accession>
<evidence type="ECO:0000313" key="9">
    <source>
        <dbReference type="EMBL" id="TQE93481.1"/>
    </source>
</evidence>
<name>A0A540V9S1_9CHLR</name>
<dbReference type="InterPro" id="IPR036589">
    <property type="entry name" value="HCY_dom_sf"/>
</dbReference>
<comment type="cofactor">
    <cofactor evidence="6">
        <name>Zn(2+)</name>
        <dbReference type="ChEBI" id="CHEBI:29105"/>
    </cofactor>
    <text evidence="6">Binds 1 zinc ion per subunit.</text>
</comment>
<dbReference type="Pfam" id="PF02574">
    <property type="entry name" value="S-methyl_trans"/>
    <property type="match status" value="1"/>
</dbReference>
<evidence type="ECO:0000256" key="6">
    <source>
        <dbReference type="PIRSR" id="PIRSR037505-2"/>
    </source>
</evidence>
<keyword evidence="10" id="KW-1185">Reference proteome</keyword>
<keyword evidence="1 7" id="KW-0489">Methyltransferase</keyword>
<evidence type="ECO:0000256" key="3">
    <source>
        <dbReference type="ARBA" id="ARBA00022723"/>
    </source>
</evidence>
<feature type="binding site" evidence="6 7">
    <location>
        <position position="297"/>
    </location>
    <ligand>
        <name>Zn(2+)</name>
        <dbReference type="ChEBI" id="CHEBI:29105"/>
    </ligand>
</feature>
<dbReference type="GO" id="GO:0032259">
    <property type="term" value="P:methylation"/>
    <property type="evidence" value="ECO:0007669"/>
    <property type="project" value="UniProtKB-KW"/>
</dbReference>
<dbReference type="FunCoup" id="A0A540V9S1">
    <property type="interactions" value="167"/>
</dbReference>
<organism evidence="9 10">
    <name type="scientific">Litorilinea aerophila</name>
    <dbReference type="NCBI Taxonomy" id="1204385"/>
    <lineage>
        <taxon>Bacteria</taxon>
        <taxon>Bacillati</taxon>
        <taxon>Chloroflexota</taxon>
        <taxon>Caldilineae</taxon>
        <taxon>Caldilineales</taxon>
        <taxon>Caldilineaceae</taxon>
        <taxon>Litorilinea</taxon>
    </lineage>
</organism>
<dbReference type="Proteomes" id="UP000317371">
    <property type="component" value="Unassembled WGS sequence"/>
</dbReference>
<protein>
    <recommendedName>
        <fullName evidence="5">S-methylmethionine:homocysteine methyltransferase</fullName>
    </recommendedName>
</protein>
<dbReference type="OrthoDB" id="9803687at2"/>
<dbReference type="PANTHER" id="PTHR46015">
    <property type="entry name" value="ZGC:172121"/>
    <property type="match status" value="1"/>
</dbReference>
<evidence type="ECO:0000256" key="2">
    <source>
        <dbReference type="ARBA" id="ARBA00022679"/>
    </source>
</evidence>
<sequence length="317" mass="34805">MDRRCLDPFLQEAGVVILDGALATELERRGANLDDPLWSARILLEAPELIRQVHYDYFCAGADVAITASYQATFEGFARRGLSREQAEELLLLSVRLAQEARDLFWADPANRQGRIRPLVAASIGPYGAYLADGSEYRGDYGLSVEALMDFHRPRMAVLAASGADLLACETIPCQAEGEALVRLLAEFPQAVAWLSFSCCDDLHVCHGEPFARCVRLASRSEQVIAVGLNCTPPRHVEALLRHAVGVTDRPLVAYPNSGETWDAEHHCWVAGSGETDFRTPALRWYAAGARLIGGCCRTTPADIQAMAQVLRHRSQV</sequence>
<dbReference type="InterPro" id="IPR003726">
    <property type="entry name" value="HCY_dom"/>
</dbReference>
<dbReference type="AlphaFoldDB" id="A0A540V9S1"/>
<dbReference type="GO" id="GO:0009086">
    <property type="term" value="P:methionine biosynthetic process"/>
    <property type="evidence" value="ECO:0007669"/>
    <property type="project" value="InterPro"/>
</dbReference>
<dbReference type="GO" id="GO:0008270">
    <property type="term" value="F:zinc ion binding"/>
    <property type="evidence" value="ECO:0007669"/>
    <property type="project" value="InterPro"/>
</dbReference>
<feature type="binding site" evidence="6 7">
    <location>
        <position position="296"/>
    </location>
    <ligand>
        <name>Zn(2+)</name>
        <dbReference type="ChEBI" id="CHEBI:29105"/>
    </ligand>
</feature>
<dbReference type="PIRSF" id="PIRSF037505">
    <property type="entry name" value="Betaine_HMT"/>
    <property type="match status" value="1"/>
</dbReference>
<gene>
    <name evidence="9" type="primary">mmuM</name>
    <name evidence="9" type="ORF">FKZ61_21270</name>
</gene>
<dbReference type="EMBL" id="VIGC01000039">
    <property type="protein sequence ID" value="TQE93481.1"/>
    <property type="molecule type" value="Genomic_DNA"/>
</dbReference>
<dbReference type="InterPro" id="IPR017226">
    <property type="entry name" value="BHMT-like"/>
</dbReference>
<evidence type="ECO:0000256" key="7">
    <source>
        <dbReference type="PROSITE-ProRule" id="PRU00333"/>
    </source>
</evidence>
<keyword evidence="2 7" id="KW-0808">Transferase</keyword>
<dbReference type="GO" id="GO:0008898">
    <property type="term" value="F:S-adenosylmethionine-homocysteine S-methyltransferase activity"/>
    <property type="evidence" value="ECO:0007669"/>
    <property type="project" value="TreeGrafter"/>
</dbReference>
<evidence type="ECO:0000259" key="8">
    <source>
        <dbReference type="PROSITE" id="PS50970"/>
    </source>
</evidence>
<dbReference type="FunFam" id="3.20.20.330:FF:000002">
    <property type="entry name" value="Homocysteine S-methyltransferase"/>
    <property type="match status" value="1"/>
</dbReference>
<dbReference type="InParanoid" id="A0A540V9S1"/>
<feature type="binding site" evidence="7">
    <location>
        <position position="231"/>
    </location>
    <ligand>
        <name>Zn(2+)</name>
        <dbReference type="ChEBI" id="CHEBI:29105"/>
    </ligand>
</feature>
<keyword evidence="3 6" id="KW-0479">Metal-binding</keyword>
<dbReference type="NCBIfam" id="NF007020">
    <property type="entry name" value="PRK09485.1"/>
    <property type="match status" value="1"/>
</dbReference>
<keyword evidence="4 6" id="KW-0862">Zinc</keyword>
<dbReference type="SUPFAM" id="SSF82282">
    <property type="entry name" value="Homocysteine S-methyltransferase"/>
    <property type="match status" value="1"/>
</dbReference>
<evidence type="ECO:0000256" key="4">
    <source>
        <dbReference type="ARBA" id="ARBA00022833"/>
    </source>
</evidence>
<dbReference type="PANTHER" id="PTHR46015:SF1">
    <property type="entry name" value="HOMOCYSTEINE S-METHYLTRANSFERASE-LIKE ISOFORM 1"/>
    <property type="match status" value="1"/>
</dbReference>
<evidence type="ECO:0000256" key="1">
    <source>
        <dbReference type="ARBA" id="ARBA00022603"/>
    </source>
</evidence>
<dbReference type="GO" id="GO:0033528">
    <property type="term" value="P:S-methylmethionine cycle"/>
    <property type="evidence" value="ECO:0007669"/>
    <property type="project" value="TreeGrafter"/>
</dbReference>
<evidence type="ECO:0000256" key="5">
    <source>
        <dbReference type="ARBA" id="ARBA00076752"/>
    </source>
</evidence>
<reference evidence="9 10" key="1">
    <citation type="submission" date="2019-06" db="EMBL/GenBank/DDBJ databases">
        <title>Genome sequence of Litorilinea aerophila BAA-2444.</title>
        <authorList>
            <person name="Maclea K.S."/>
            <person name="Maurais E.G."/>
            <person name="Iannazzi L.C."/>
        </authorList>
    </citation>
    <scope>NUCLEOTIDE SEQUENCE [LARGE SCALE GENOMIC DNA]</scope>
    <source>
        <strain evidence="9 10">ATCC BAA-2444</strain>
    </source>
</reference>
<dbReference type="InterPro" id="IPR051486">
    <property type="entry name" value="Hcy_S-methyltransferase"/>
</dbReference>
<comment type="caution">
    <text evidence="9">The sequence shown here is derived from an EMBL/GenBank/DDBJ whole genome shotgun (WGS) entry which is preliminary data.</text>
</comment>
<dbReference type="PROSITE" id="PS50970">
    <property type="entry name" value="HCY"/>
    <property type="match status" value="1"/>
</dbReference>
<evidence type="ECO:0000313" key="10">
    <source>
        <dbReference type="Proteomes" id="UP000317371"/>
    </source>
</evidence>
<proteinExistence type="predicted"/>
<feature type="domain" description="Hcy-binding" evidence="8">
    <location>
        <begin position="4"/>
        <end position="311"/>
    </location>
</feature>
<dbReference type="Gene3D" id="3.20.20.330">
    <property type="entry name" value="Homocysteine-binding-like domain"/>
    <property type="match status" value="1"/>
</dbReference>